<evidence type="ECO:0000256" key="1">
    <source>
        <dbReference type="SAM" id="MobiDB-lite"/>
    </source>
</evidence>
<sequence length="84" mass="8718">MTGPLSPVGKESILVDAPDGPHEVHLTGDTVVLDTQGSVCQKGAIPHRCTSAELVKALKAGVSFEAKVLISEGAAIKIEEIVKE</sequence>
<feature type="region of interest" description="Disordered" evidence="1">
    <location>
        <begin position="1"/>
        <end position="20"/>
    </location>
</feature>
<name>A0ABW3DRC3_9ACTN</name>
<reference evidence="3" key="1">
    <citation type="journal article" date="2019" name="Int. J. Syst. Evol. Microbiol.">
        <title>The Global Catalogue of Microorganisms (GCM) 10K type strain sequencing project: providing services to taxonomists for standard genome sequencing and annotation.</title>
        <authorList>
            <consortium name="The Broad Institute Genomics Platform"/>
            <consortium name="The Broad Institute Genome Sequencing Center for Infectious Disease"/>
            <person name="Wu L."/>
            <person name="Ma J."/>
        </authorList>
    </citation>
    <scope>NUCLEOTIDE SEQUENCE [LARGE SCALE GENOMIC DNA]</scope>
    <source>
        <strain evidence="3">CCUG 62974</strain>
    </source>
</reference>
<organism evidence="2 3">
    <name type="scientific">Streptosporangium algeriense</name>
    <dbReference type="NCBI Taxonomy" id="1682748"/>
    <lineage>
        <taxon>Bacteria</taxon>
        <taxon>Bacillati</taxon>
        <taxon>Actinomycetota</taxon>
        <taxon>Actinomycetes</taxon>
        <taxon>Streptosporangiales</taxon>
        <taxon>Streptosporangiaceae</taxon>
        <taxon>Streptosporangium</taxon>
    </lineage>
</organism>
<evidence type="ECO:0000313" key="3">
    <source>
        <dbReference type="Proteomes" id="UP001597024"/>
    </source>
</evidence>
<comment type="caution">
    <text evidence="2">The sequence shown here is derived from an EMBL/GenBank/DDBJ whole genome shotgun (WGS) entry which is preliminary data.</text>
</comment>
<dbReference type="EMBL" id="JBHTHX010000407">
    <property type="protein sequence ID" value="MFD0885661.1"/>
    <property type="molecule type" value="Genomic_DNA"/>
</dbReference>
<dbReference type="Proteomes" id="UP001597024">
    <property type="component" value="Unassembled WGS sequence"/>
</dbReference>
<keyword evidence="3" id="KW-1185">Reference proteome</keyword>
<accession>A0ABW3DRC3</accession>
<protein>
    <submittedName>
        <fullName evidence="2">Uncharacterized protein</fullName>
    </submittedName>
</protein>
<gene>
    <name evidence="2" type="ORF">ACFQ08_13990</name>
</gene>
<proteinExistence type="predicted"/>
<evidence type="ECO:0000313" key="2">
    <source>
        <dbReference type="EMBL" id="MFD0885661.1"/>
    </source>
</evidence>